<organism evidence="2 3">
    <name type="scientific">Maribacter sedimenticola</name>
    <dbReference type="NCBI Taxonomy" id="228956"/>
    <lineage>
        <taxon>Bacteria</taxon>
        <taxon>Pseudomonadati</taxon>
        <taxon>Bacteroidota</taxon>
        <taxon>Flavobacteriia</taxon>
        <taxon>Flavobacteriales</taxon>
        <taxon>Flavobacteriaceae</taxon>
        <taxon>Maribacter</taxon>
    </lineage>
</organism>
<dbReference type="RefSeq" id="WP_089259437.1">
    <property type="nucleotide sequence ID" value="NZ_FZNV01000001.1"/>
</dbReference>
<protein>
    <submittedName>
        <fullName evidence="2">Uncharacterized protein</fullName>
    </submittedName>
</protein>
<reference evidence="2 3" key="1">
    <citation type="submission" date="2017-06" db="EMBL/GenBank/DDBJ databases">
        <authorList>
            <person name="Varghese N."/>
            <person name="Submissions S."/>
        </authorList>
    </citation>
    <scope>NUCLEOTIDE SEQUENCE [LARGE SCALE GENOMIC DNA]</scope>
    <source>
        <strain evidence="2 3">DSM 19840</strain>
    </source>
</reference>
<dbReference type="Proteomes" id="UP000198337">
    <property type="component" value="Unassembled WGS sequence"/>
</dbReference>
<comment type="caution">
    <text evidence="2">The sequence shown here is derived from an EMBL/GenBank/DDBJ whole genome shotgun (WGS) entry which is preliminary data.</text>
</comment>
<sequence>MRKLFCLFLFVGTLTSGFGQYAGQASTNMSAGGGEGASGAIYDLMGPISERNKKNDNMYSDYQGSPYITDTFLPTTMYYGDENMGNIFYRYNALNEEIEIKKANIEEAAIQSLSRDKKISIITGGKKMSFKTFTTSKKKTLNGYLTTIIDGKTYDLYKRNYVKFTEGKPAPNSFVKAVPSRFTQFTEYYFQKEGVNRMDEIKLKNSHLIKLMDGNEKAELKQYLKENELNIKNEADLIKVFDYLNS</sequence>
<keyword evidence="1" id="KW-0732">Signal</keyword>
<feature type="signal peptide" evidence="1">
    <location>
        <begin position="1"/>
        <end position="21"/>
    </location>
</feature>
<accession>A0ABY1SE82</accession>
<dbReference type="EMBL" id="FZNV01000001">
    <property type="protein sequence ID" value="SNR29530.1"/>
    <property type="molecule type" value="Genomic_DNA"/>
</dbReference>
<proteinExistence type="predicted"/>
<keyword evidence="3" id="KW-1185">Reference proteome</keyword>
<feature type="chain" id="PRO_5047153544" evidence="1">
    <location>
        <begin position="22"/>
        <end position="246"/>
    </location>
</feature>
<evidence type="ECO:0000313" key="2">
    <source>
        <dbReference type="EMBL" id="SNR29530.1"/>
    </source>
</evidence>
<evidence type="ECO:0000313" key="3">
    <source>
        <dbReference type="Proteomes" id="UP000198337"/>
    </source>
</evidence>
<gene>
    <name evidence="2" type="ORF">SAMN04488009_0947</name>
</gene>
<evidence type="ECO:0000256" key="1">
    <source>
        <dbReference type="SAM" id="SignalP"/>
    </source>
</evidence>
<name>A0ABY1SE82_9FLAO</name>